<organism evidence="2 3">
    <name type="scientific">Gigaspora margarita</name>
    <dbReference type="NCBI Taxonomy" id="4874"/>
    <lineage>
        <taxon>Eukaryota</taxon>
        <taxon>Fungi</taxon>
        <taxon>Fungi incertae sedis</taxon>
        <taxon>Mucoromycota</taxon>
        <taxon>Glomeromycotina</taxon>
        <taxon>Glomeromycetes</taxon>
        <taxon>Diversisporales</taxon>
        <taxon>Gigasporaceae</taxon>
        <taxon>Gigaspora</taxon>
    </lineage>
</organism>
<dbReference type="EMBL" id="WTPW01000027">
    <property type="protein sequence ID" value="KAF0557676.1"/>
    <property type="molecule type" value="Genomic_DNA"/>
</dbReference>
<dbReference type="Proteomes" id="UP000439903">
    <property type="component" value="Unassembled WGS sequence"/>
</dbReference>
<reference evidence="2 3" key="1">
    <citation type="journal article" date="2019" name="Environ. Microbiol.">
        <title>At the nexus of three kingdoms: the genome of the mycorrhizal fungus Gigaspora margarita provides insights into plant, endobacterial and fungal interactions.</title>
        <authorList>
            <person name="Venice F."/>
            <person name="Ghignone S."/>
            <person name="Salvioli di Fossalunga A."/>
            <person name="Amselem J."/>
            <person name="Novero M."/>
            <person name="Xianan X."/>
            <person name="Sedzielewska Toro K."/>
            <person name="Morin E."/>
            <person name="Lipzen A."/>
            <person name="Grigoriev I.V."/>
            <person name="Henrissat B."/>
            <person name="Martin F.M."/>
            <person name="Bonfante P."/>
        </authorList>
    </citation>
    <scope>NUCLEOTIDE SEQUENCE [LARGE SCALE GENOMIC DNA]</scope>
    <source>
        <strain evidence="2 3">BEG34</strain>
    </source>
</reference>
<dbReference type="OrthoDB" id="10255738at2759"/>
<dbReference type="AlphaFoldDB" id="A0A8H4B3T4"/>
<keyword evidence="3" id="KW-1185">Reference proteome</keyword>
<evidence type="ECO:0000313" key="2">
    <source>
        <dbReference type="EMBL" id="KAF0557676.1"/>
    </source>
</evidence>
<feature type="region of interest" description="Disordered" evidence="1">
    <location>
        <begin position="1"/>
        <end position="24"/>
    </location>
</feature>
<name>A0A8H4B3T4_GIGMA</name>
<accession>A0A8H4B3T4</accession>
<sequence>MGNNISNDSNSSNNSSSSSNNSISYKSHQELLNSSWHGRIKNKLLKDGNLLGEQSETELDNLTNSLGDETIFLNRYLVLEEVYNEENLQQITKDYQEVNDLKENNFIPTEEERRNMIDDILQYRRKADKFNVYLFIKIDGIVLEWDTGDAGPHLIYPKIDINRISKIARLRINYDSNSIISKIYEKLLAFVMSIGVIPSEKLQIIARKCVYWNKNVLYHSVNRNCQHFIDETLKALGLKFHPNGEFKKFLDRICNHADERSCSKKESSFRDKSLINMQIKTGTKFKIFGIKNYFYVIRK</sequence>
<evidence type="ECO:0000256" key="1">
    <source>
        <dbReference type="SAM" id="MobiDB-lite"/>
    </source>
</evidence>
<protein>
    <recommendedName>
        <fullName evidence="4">PPPDE domain-containing protein</fullName>
    </recommendedName>
</protein>
<gene>
    <name evidence="2" type="ORF">F8M41_012808</name>
</gene>
<proteinExistence type="predicted"/>
<evidence type="ECO:0000313" key="3">
    <source>
        <dbReference type="Proteomes" id="UP000439903"/>
    </source>
</evidence>
<evidence type="ECO:0008006" key="4">
    <source>
        <dbReference type="Google" id="ProtNLM"/>
    </source>
</evidence>
<comment type="caution">
    <text evidence="2">The sequence shown here is derived from an EMBL/GenBank/DDBJ whole genome shotgun (WGS) entry which is preliminary data.</text>
</comment>